<dbReference type="KEGG" id="aym:YM304_40700"/>
<dbReference type="OrthoDB" id="4939521at2"/>
<dbReference type="Proteomes" id="UP000011863">
    <property type="component" value="Chromosome"/>
</dbReference>
<dbReference type="EMBL" id="AP012057">
    <property type="protein sequence ID" value="BAN04384.1"/>
    <property type="molecule type" value="Genomic_DNA"/>
</dbReference>
<dbReference type="AlphaFoldDB" id="A0A6C7E9P6"/>
<evidence type="ECO:0000313" key="1">
    <source>
        <dbReference type="EMBL" id="BAN04384.1"/>
    </source>
</evidence>
<name>A0A6C7E9P6_ILUCY</name>
<organism evidence="1 2">
    <name type="scientific">Ilumatobacter coccineus (strain NBRC 103263 / KCTC 29153 / YM16-304)</name>
    <dbReference type="NCBI Taxonomy" id="1313172"/>
    <lineage>
        <taxon>Bacteria</taxon>
        <taxon>Bacillati</taxon>
        <taxon>Actinomycetota</taxon>
        <taxon>Acidimicrobiia</taxon>
        <taxon>Acidimicrobiales</taxon>
        <taxon>Ilumatobacteraceae</taxon>
        <taxon>Ilumatobacter</taxon>
    </lineage>
</organism>
<evidence type="ECO:0000313" key="2">
    <source>
        <dbReference type="Proteomes" id="UP000011863"/>
    </source>
</evidence>
<proteinExistence type="predicted"/>
<keyword evidence="2" id="KW-1185">Reference proteome</keyword>
<reference evidence="1 2" key="1">
    <citation type="journal article" date="2013" name="Int. J. Syst. Evol. Microbiol.">
        <title>Ilumatobacter nonamiense sp. nov. and Ilumatobacter coccineum sp. nov., isolated from seashore sand.</title>
        <authorList>
            <person name="Matsumoto A."/>
            <person name="Kasai H."/>
            <person name="Matsuo Y."/>
            <person name="Shizuri Y."/>
            <person name="Ichikawa N."/>
            <person name="Fujita N."/>
            <person name="Omura S."/>
            <person name="Takahashi Y."/>
        </authorList>
    </citation>
    <scope>NUCLEOTIDE SEQUENCE [LARGE SCALE GENOMIC DNA]</scope>
    <source>
        <strain evidence="2">NBRC 103263 / KCTC 29153 / YM16-304</strain>
    </source>
</reference>
<protein>
    <submittedName>
        <fullName evidence="1">Uncharacterized protein</fullName>
    </submittedName>
</protein>
<dbReference type="RefSeq" id="WP_015443631.1">
    <property type="nucleotide sequence ID" value="NC_020520.1"/>
</dbReference>
<accession>A0A6C7E9P6</accession>
<sequence length="305" mass="33538">MRERAPPQIALRAEARRASSSIEIGTYCRWDQRPNDAPEAVLPKHANPPWSESERILALELYLRRGMVSKRDPELIALSERLRDAHLAATGAVSETFRNPTGVSLKLANFAALDPEHVGVGMQRGSRGDVETWNQYSGDTDALASAADRALVKLPATNSPGSQPLFPLEESSGHDFQVSVDSAVRTATRREAALVQRFGSWLRAQGHEVGSHRYELESSELRSDLVDTTTTTLWEAKSEVGRNAVRLAIGQLFDYRRHAVGEWSIGVLLPRQPHDDLIALCAYVGASVAWQKSGETTDFTVTTAV</sequence>
<gene>
    <name evidence="1" type="ORF">YM304_40700</name>
</gene>